<dbReference type="Proteomes" id="UP000827976">
    <property type="component" value="Chromosome 5"/>
</dbReference>
<gene>
    <name evidence="1" type="ORF">IHE45_05G164500</name>
</gene>
<name>A0ACB7W6Z5_DIOAL</name>
<evidence type="ECO:0000313" key="1">
    <source>
        <dbReference type="EMBL" id="KAH7683165.1"/>
    </source>
</evidence>
<sequence>MQYIMSGREFTFPPSSSSSSSSSHLGLGLPFFILVRCQSLKGTRASVSWLLFFMFSLFLLFFWFVLLLFFFFSLLKFFVFVFIVAVFVFLLVPVNVLAISSIYIVVFLLLL</sequence>
<proteinExistence type="predicted"/>
<comment type="caution">
    <text evidence="1">The sequence shown here is derived from an EMBL/GenBank/DDBJ whole genome shotgun (WGS) entry which is preliminary data.</text>
</comment>
<dbReference type="EMBL" id="CM037015">
    <property type="protein sequence ID" value="KAH7683165.1"/>
    <property type="molecule type" value="Genomic_DNA"/>
</dbReference>
<accession>A0ACB7W6Z5</accession>
<evidence type="ECO:0000313" key="2">
    <source>
        <dbReference type="Proteomes" id="UP000827976"/>
    </source>
</evidence>
<keyword evidence="2" id="KW-1185">Reference proteome</keyword>
<reference evidence="2" key="1">
    <citation type="journal article" date="2022" name="Nat. Commun.">
        <title>Chromosome evolution and the genetic basis of agronomically important traits in greater yam.</title>
        <authorList>
            <person name="Bredeson J.V."/>
            <person name="Lyons J.B."/>
            <person name="Oniyinde I.O."/>
            <person name="Okereke N.R."/>
            <person name="Kolade O."/>
            <person name="Nnabue I."/>
            <person name="Nwadili C.O."/>
            <person name="Hribova E."/>
            <person name="Parker M."/>
            <person name="Nwogha J."/>
            <person name="Shu S."/>
            <person name="Carlson J."/>
            <person name="Kariba R."/>
            <person name="Muthemba S."/>
            <person name="Knop K."/>
            <person name="Barton G.J."/>
            <person name="Sherwood A.V."/>
            <person name="Lopez-Montes A."/>
            <person name="Asiedu R."/>
            <person name="Jamnadass R."/>
            <person name="Muchugi A."/>
            <person name="Goodstein D."/>
            <person name="Egesi C.N."/>
            <person name="Featherston J."/>
            <person name="Asfaw A."/>
            <person name="Simpson G.G."/>
            <person name="Dolezel J."/>
            <person name="Hendre P.S."/>
            <person name="Van Deynze A."/>
            <person name="Kumar P.L."/>
            <person name="Obidiegwu J.E."/>
            <person name="Bhattacharjee R."/>
            <person name="Rokhsar D.S."/>
        </authorList>
    </citation>
    <scope>NUCLEOTIDE SEQUENCE [LARGE SCALE GENOMIC DNA]</scope>
    <source>
        <strain evidence="2">cv. TDa95/00328</strain>
    </source>
</reference>
<organism evidence="1 2">
    <name type="scientific">Dioscorea alata</name>
    <name type="common">Purple yam</name>
    <dbReference type="NCBI Taxonomy" id="55571"/>
    <lineage>
        <taxon>Eukaryota</taxon>
        <taxon>Viridiplantae</taxon>
        <taxon>Streptophyta</taxon>
        <taxon>Embryophyta</taxon>
        <taxon>Tracheophyta</taxon>
        <taxon>Spermatophyta</taxon>
        <taxon>Magnoliopsida</taxon>
        <taxon>Liliopsida</taxon>
        <taxon>Dioscoreales</taxon>
        <taxon>Dioscoreaceae</taxon>
        <taxon>Dioscorea</taxon>
    </lineage>
</organism>
<protein>
    <submittedName>
        <fullName evidence="1">Uncharacterized protein</fullName>
    </submittedName>
</protein>